<gene>
    <name evidence="1" type="ORF">GL50581_879</name>
</gene>
<evidence type="ECO:0000313" key="2">
    <source>
        <dbReference type="Proteomes" id="UP000002488"/>
    </source>
</evidence>
<dbReference type="OMA" id="SHQCLRG"/>
<organism evidence="1 2">
    <name type="scientific">Giardia intestinalis (strain ATCC 50581 / GS clone H7)</name>
    <name type="common">Giardia lamblia</name>
    <dbReference type="NCBI Taxonomy" id="598745"/>
    <lineage>
        <taxon>Eukaryota</taxon>
        <taxon>Metamonada</taxon>
        <taxon>Diplomonadida</taxon>
        <taxon>Hexamitidae</taxon>
        <taxon>Giardiinae</taxon>
        <taxon>Giardia</taxon>
    </lineage>
</organism>
<dbReference type="EMBL" id="ACGJ01001055">
    <property type="protein sequence ID" value="EET01849.1"/>
    <property type="molecule type" value="Genomic_DNA"/>
</dbReference>
<sequence length="223" mass="24158">MRARRPPLSPLVGISRVQAPSLGTIEEENRAQLCPLVSVSQAPASTIAPGTIGNEKSAAYYTATGLFGNADKRPNNMHPKTGSTDEVNGMESAVIEKRPDESDESVILHMFDHEPQPGEQAVSIGWTISPVSFNDSLCVAEAYSKSHLEESPLSRAAAVQEMNKAIILDPLLHRRPVRSAELLNGCLRGEAASRLHRFHKLSTSIDATPTVYTSDTSDDLSWV</sequence>
<dbReference type="VEuPathDB" id="GiardiaDB:GL50581_879"/>
<comment type="caution">
    <text evidence="1">The sequence shown here is derived from an EMBL/GenBank/DDBJ whole genome shotgun (WGS) entry which is preliminary data.</text>
</comment>
<dbReference type="Proteomes" id="UP000002488">
    <property type="component" value="Unassembled WGS sequence"/>
</dbReference>
<evidence type="ECO:0000313" key="1">
    <source>
        <dbReference type="EMBL" id="EET01849.1"/>
    </source>
</evidence>
<protein>
    <submittedName>
        <fullName evidence="1">Uncharacterized protein</fullName>
    </submittedName>
</protein>
<name>C6LQ57_GIAIB</name>
<dbReference type="OrthoDB" id="10257443at2759"/>
<accession>C6LQ57</accession>
<reference evidence="1 2" key="1">
    <citation type="journal article" date="2009" name="PLoS Pathog.">
        <title>Draft genome sequencing of giardia intestinalis assemblage B isolate GS: is human giardiasis caused by two different species?</title>
        <authorList>
            <person name="Franzen O."/>
            <person name="Jerlstrom-Hultqvist J."/>
            <person name="Castro E."/>
            <person name="Sherwood E."/>
            <person name="Ankarklev J."/>
            <person name="Reiner D.S."/>
            <person name="Palm D."/>
            <person name="Andersson J.O."/>
            <person name="Andersson B."/>
            <person name="Svard S.G."/>
        </authorList>
    </citation>
    <scope>NUCLEOTIDE SEQUENCE [LARGE SCALE GENOMIC DNA]</scope>
    <source>
        <strain evidence="2">ATCC 50581 / GS clone H7</strain>
    </source>
</reference>
<proteinExistence type="predicted"/>
<dbReference type="AlphaFoldDB" id="C6LQ57"/>